<dbReference type="Pfam" id="PF00946">
    <property type="entry name" value="Mononeg_RNA_pol"/>
    <property type="match status" value="1"/>
</dbReference>
<proteinExistence type="predicted"/>
<dbReference type="GO" id="GO:0005524">
    <property type="term" value="F:ATP binding"/>
    <property type="evidence" value="ECO:0007669"/>
    <property type="project" value="InterPro"/>
</dbReference>
<sequence length="241" mass="28024">MFSKTLEFDYQIYTADLLADKAIIPSPPHWPREYDSQAHRTLHSRFPTAPPRESNNVIMQYLSRDKVNVRDIISTVSQDRIPRDWKVTVGVAKEREMKKRKARFFGKLVLEMRLFQVATENNIKHVFKFIPHQTMTKTEDDLFKHLLKISEMSSTEDRSAVFMSMDFSSWCTRFRYEGVTPLFEELDRLLGVNNVMAYTQKFPLESSSYFKTGSAYLVRGTMACRAAVPDDSMGQRPGWKG</sequence>
<comment type="caution">
    <text evidence="2">The sequence shown here is derived from an EMBL/GenBank/DDBJ whole genome shotgun (WGS) entry which is preliminary data.</text>
</comment>
<dbReference type="InterPro" id="IPR014023">
    <property type="entry name" value="Mononeg_RNA_pol_cat"/>
</dbReference>
<evidence type="ECO:0000313" key="3">
    <source>
        <dbReference type="Proteomes" id="UP000789524"/>
    </source>
</evidence>
<feature type="domain" description="RdRp catalytic" evidence="1">
    <location>
        <begin position="159"/>
        <end position="241"/>
    </location>
</feature>
<organism evidence="2 3">
    <name type="scientific">Danaus chrysippus</name>
    <name type="common">African queen</name>
    <dbReference type="NCBI Taxonomy" id="151541"/>
    <lineage>
        <taxon>Eukaryota</taxon>
        <taxon>Metazoa</taxon>
        <taxon>Ecdysozoa</taxon>
        <taxon>Arthropoda</taxon>
        <taxon>Hexapoda</taxon>
        <taxon>Insecta</taxon>
        <taxon>Pterygota</taxon>
        <taxon>Neoptera</taxon>
        <taxon>Endopterygota</taxon>
        <taxon>Lepidoptera</taxon>
        <taxon>Glossata</taxon>
        <taxon>Ditrysia</taxon>
        <taxon>Papilionoidea</taxon>
        <taxon>Nymphalidae</taxon>
        <taxon>Danainae</taxon>
        <taxon>Danaini</taxon>
        <taxon>Danaina</taxon>
        <taxon>Danaus</taxon>
        <taxon>Anosia</taxon>
    </lineage>
</organism>
<gene>
    <name evidence="2" type="ORF">DCHRY22_LOCUS170</name>
</gene>
<dbReference type="AlphaFoldDB" id="A0A8J2MIN3"/>
<accession>A0A8J2MIN3</accession>
<dbReference type="OrthoDB" id="7402257at2759"/>
<keyword evidence="3" id="KW-1185">Reference proteome</keyword>
<dbReference type="PROSITE" id="PS50526">
    <property type="entry name" value="RDRP_SSRNA_NEG_NONSEG"/>
    <property type="match status" value="1"/>
</dbReference>
<protein>
    <submittedName>
        <fullName evidence="2">(African queen) hypothetical protein</fullName>
    </submittedName>
</protein>
<dbReference type="GO" id="GO:0004482">
    <property type="term" value="F:mRNA 5'-cap (guanine-N7-)-methyltransferase activity"/>
    <property type="evidence" value="ECO:0007669"/>
    <property type="project" value="InterPro"/>
</dbReference>
<evidence type="ECO:0000313" key="2">
    <source>
        <dbReference type="EMBL" id="CAG9557920.1"/>
    </source>
</evidence>
<dbReference type="Proteomes" id="UP000789524">
    <property type="component" value="Unassembled WGS sequence"/>
</dbReference>
<reference evidence="2" key="1">
    <citation type="submission" date="2021-09" db="EMBL/GenBank/DDBJ databases">
        <authorList>
            <person name="Martin H S."/>
        </authorList>
    </citation>
    <scope>NUCLEOTIDE SEQUENCE</scope>
</reference>
<dbReference type="EMBL" id="CAKASE010000011">
    <property type="protein sequence ID" value="CAG9557920.1"/>
    <property type="molecule type" value="Genomic_DNA"/>
</dbReference>
<evidence type="ECO:0000259" key="1">
    <source>
        <dbReference type="PROSITE" id="PS50526"/>
    </source>
</evidence>
<dbReference type="GO" id="GO:0003968">
    <property type="term" value="F:RNA-directed RNA polymerase activity"/>
    <property type="evidence" value="ECO:0007669"/>
    <property type="project" value="InterPro"/>
</dbReference>
<name>A0A8J2MIN3_9NEOP</name>